<evidence type="ECO:0000256" key="1">
    <source>
        <dbReference type="SAM" id="MobiDB-lite"/>
    </source>
</evidence>
<proteinExistence type="predicted"/>
<feature type="region of interest" description="Disordered" evidence="1">
    <location>
        <begin position="1278"/>
        <end position="1307"/>
    </location>
</feature>
<dbReference type="Proteomes" id="UP001233999">
    <property type="component" value="Unassembled WGS sequence"/>
</dbReference>
<evidence type="ECO:0000313" key="2">
    <source>
        <dbReference type="EMBL" id="KAJ9601620.1"/>
    </source>
</evidence>
<feature type="non-terminal residue" evidence="2">
    <location>
        <position position="1"/>
    </location>
</feature>
<keyword evidence="3" id="KW-1185">Reference proteome</keyword>
<name>A0AAD8AMT5_DIPPU</name>
<reference evidence="2" key="1">
    <citation type="journal article" date="2023" name="IScience">
        <title>Live-bearing cockroach genome reveals convergent evolutionary mechanisms linked to viviparity in insects and beyond.</title>
        <authorList>
            <person name="Fouks B."/>
            <person name="Harrison M.C."/>
            <person name="Mikhailova A.A."/>
            <person name="Marchal E."/>
            <person name="English S."/>
            <person name="Carruthers M."/>
            <person name="Jennings E.C."/>
            <person name="Chiamaka E.L."/>
            <person name="Frigard R.A."/>
            <person name="Pippel M."/>
            <person name="Attardo G.M."/>
            <person name="Benoit J.B."/>
            <person name="Bornberg-Bauer E."/>
            <person name="Tobe S.S."/>
        </authorList>
    </citation>
    <scope>NUCLEOTIDE SEQUENCE</scope>
    <source>
        <strain evidence="2">Stay&amp;Tobe</strain>
    </source>
</reference>
<sequence length="1307" mass="148817">THQVEHFELNEYPIPRYSIRSSAELHLESQIFSPKIKELWEKPMPQNTIQGQPESCNKENNYNLNVNSLEHICDVNQSLAHRPPPPMLNANVPEFFPKANMNYKIIYGQDKMNQKYFPSAYEINDQNILFPYANISDDYTTTKRSTNDLNTMSYTNTLITTSVVTVTYTMTDSMNLQQPSSQELYSTQHSSSGAPISCKPSQQRCNSNFQEHVSVNTQSHVPNSFPTDMLSQETPILFNKHHISAPRNIPVYQRPPEFYIQHQDFVPNGNNVLNRRRQGGGVDFSNLILLTRGNRAYHRFQNSIKQQQQQVQDLTLFGQQYILEDNISFIEDNFTNSNLKFTETSTCTKPIQQWLNFNYNDREDELKDVDKTTEEVSIIGMEFQHNRENDTDTSIHIEKSECNSNAFPLMEIDNFPPIVPTTYADVSSPMSQLSATIPSTISNQESFTYNSLLGKMSNTSSINYKRRLYRDVLANIAVETTPNTDNCSDPRYEELERQALEQYRPSEDNFGQTFQQHHSSDERFQELEQQALEQYHCSSISISEGCVSDAKTNDTGDKNDDDDDGNNLTENSFISQQSLCSDMEHCTPIKNEPFKVNQVKSSPSIEENSMSLSFNQGSCAGTTKNITENIDKKCSRSPIGPTFSQSHHELPVCSGEVVSMGECASTTFFTNNINDQKRPPTASKSLSAIGFSSISEPAKYVKLPLEAAGDKAGDGIQADSTPNMRHLALIAPNKKQHSVPSDVQESDVGPHIQVKTQGIRGGSQNMGSIQSLRRLVTPSLKASCRDSDSADLPTKAIEARKNKSHTLEQQNLGGGGDDKSHFIQENQESKNQNLLQSKIPEKPYPISKQKYEEDIQNMVTDKEIMMVSPNCKEMPETWDHYSHQTSHISNNCNKLETSSTVDLEQLSTIKAPPWMKKQHKKHLPRHKKKRNKLPGKQPYSNRLKRVFSMDDLRFNEHETQHITVSNNGEHKHAKQSNEKILAQELPNQDKIFYYETYNKELCFNSNKLISVIPVDFQIDINPKIKDYIINSKLAATESMLIHSRRQKLLNKNVLGQEENKKNFEDNKNISNIFINPKIIMNVSRIRVEQIILNFESSYCHKNFISDLQIDLSSFSNCLHHKKIGVCDMDIPINSQMNNNAEPGYKLFQKNSSTQIETNVGPTIQKPNSIPKSLIYDTSENGHTKYDCSESRSMLVRSVKAIYDDIPKIFSVEEEISETVPKQNKVRKINFMKKIFQSSDKNENCHSNETLFTDSQNVYNMPNGTTNVNTRPNIVKTVSGKWKNKQNAESDTQSQNKIKKESNKCSVQ</sequence>
<feature type="region of interest" description="Disordered" evidence="1">
    <location>
        <begin position="551"/>
        <end position="570"/>
    </location>
</feature>
<feature type="region of interest" description="Disordered" evidence="1">
    <location>
        <begin position="179"/>
        <end position="203"/>
    </location>
</feature>
<feature type="region of interest" description="Disordered" evidence="1">
    <location>
        <begin position="915"/>
        <end position="938"/>
    </location>
</feature>
<dbReference type="EMBL" id="JASPKZ010000007">
    <property type="protein sequence ID" value="KAJ9601620.1"/>
    <property type="molecule type" value="Genomic_DNA"/>
</dbReference>
<evidence type="ECO:0000313" key="3">
    <source>
        <dbReference type="Proteomes" id="UP001233999"/>
    </source>
</evidence>
<feature type="compositionally biased region" description="Polar residues" evidence="1">
    <location>
        <begin position="1284"/>
        <end position="1295"/>
    </location>
</feature>
<reference evidence="2" key="2">
    <citation type="submission" date="2023-05" db="EMBL/GenBank/DDBJ databases">
        <authorList>
            <person name="Fouks B."/>
        </authorList>
    </citation>
    <scope>NUCLEOTIDE SEQUENCE</scope>
    <source>
        <strain evidence="2">Stay&amp;Tobe</strain>
        <tissue evidence="2">Testes</tissue>
    </source>
</reference>
<comment type="caution">
    <text evidence="2">The sequence shown here is derived from an EMBL/GenBank/DDBJ whole genome shotgun (WGS) entry which is preliminary data.</text>
</comment>
<gene>
    <name evidence="2" type="ORF">L9F63_000228</name>
</gene>
<feature type="compositionally biased region" description="Basic and acidic residues" evidence="1">
    <location>
        <begin position="1297"/>
        <end position="1307"/>
    </location>
</feature>
<feature type="region of interest" description="Disordered" evidence="1">
    <location>
        <begin position="783"/>
        <end position="822"/>
    </location>
</feature>
<organism evidence="2 3">
    <name type="scientific">Diploptera punctata</name>
    <name type="common">Pacific beetle cockroach</name>
    <dbReference type="NCBI Taxonomy" id="6984"/>
    <lineage>
        <taxon>Eukaryota</taxon>
        <taxon>Metazoa</taxon>
        <taxon>Ecdysozoa</taxon>
        <taxon>Arthropoda</taxon>
        <taxon>Hexapoda</taxon>
        <taxon>Insecta</taxon>
        <taxon>Pterygota</taxon>
        <taxon>Neoptera</taxon>
        <taxon>Polyneoptera</taxon>
        <taxon>Dictyoptera</taxon>
        <taxon>Blattodea</taxon>
        <taxon>Blaberoidea</taxon>
        <taxon>Blaberidae</taxon>
        <taxon>Diplopterinae</taxon>
        <taxon>Diploptera</taxon>
    </lineage>
</organism>
<protein>
    <submittedName>
        <fullName evidence="2">Uncharacterized protein</fullName>
    </submittedName>
</protein>
<feature type="compositionally biased region" description="Basic residues" evidence="1">
    <location>
        <begin position="916"/>
        <end position="933"/>
    </location>
</feature>
<accession>A0AAD8AMT5</accession>